<dbReference type="RefSeq" id="WP_161861483.1">
    <property type="nucleotide sequence ID" value="NZ_CP046620.1"/>
</dbReference>
<dbReference type="EMBL" id="CP046620">
    <property type="protein sequence ID" value="QHQ34917.1"/>
    <property type="molecule type" value="Genomic_DNA"/>
</dbReference>
<evidence type="ECO:0000256" key="2">
    <source>
        <dbReference type="ARBA" id="ARBA00022475"/>
    </source>
</evidence>
<keyword evidence="8" id="KW-1185">Reference proteome</keyword>
<reference evidence="7 8" key="1">
    <citation type="submission" date="2019-12" db="EMBL/GenBank/DDBJ databases">
        <title>Complete genome sequence of Algicella marina strain 9Alg 56(T) isolated from the red alga Tichocarpus crinitus.</title>
        <authorList>
            <person name="Kim S.-G."/>
            <person name="Nedashkovskaya O.I."/>
        </authorList>
    </citation>
    <scope>NUCLEOTIDE SEQUENCE [LARGE SCALE GENOMIC DNA]</scope>
    <source>
        <strain evidence="7 8">9Alg 56</strain>
    </source>
</reference>
<sequence>MRHLDGYVLKHLLLAFAFFTVILTGVIWLGQSVPLIDTVIASGQSMVIFLRFSLYVLPFVLMIVLPLAAFAGALYAINKLYGDSELVVMMAAGQSPMRLARPVLLYGAMTATLTLIATVWLVPMGEVRLSAGRAAIQSELAGALIREGQFLHPDSGLTIFLREVSDTGRIAGLFLHDNRDPDNPTTYSASSARFLREGDQARLIMRDGVALAYSEERRLLARVQFDEFTYDLSELLAAAPEIRIRPESYALGDLLDPTPEMLSSQRYELADYLAVGHEKIVLGLNALLMPLIALAVMLTGNYQRRGFAKRMGAAIVLGVLLAAAGVACKSVVISNAGNWPLFYLAPLLAVMFSGFLLFRASQPVARPRRIAA</sequence>
<dbReference type="GO" id="GO:0043190">
    <property type="term" value="C:ATP-binding cassette (ABC) transporter complex"/>
    <property type="evidence" value="ECO:0007669"/>
    <property type="project" value="TreeGrafter"/>
</dbReference>
<evidence type="ECO:0000256" key="1">
    <source>
        <dbReference type="ARBA" id="ARBA00004651"/>
    </source>
</evidence>
<evidence type="ECO:0000256" key="4">
    <source>
        <dbReference type="ARBA" id="ARBA00022989"/>
    </source>
</evidence>
<evidence type="ECO:0000256" key="3">
    <source>
        <dbReference type="ARBA" id="ARBA00022692"/>
    </source>
</evidence>
<protein>
    <submittedName>
        <fullName evidence="7">LptF/LptG family permease</fullName>
    </submittedName>
</protein>
<comment type="subcellular location">
    <subcellularLocation>
        <location evidence="1">Cell membrane</location>
        <topology evidence="1">Multi-pass membrane protein</topology>
    </subcellularLocation>
</comment>
<feature type="transmembrane region" description="Helical" evidence="6">
    <location>
        <begin position="339"/>
        <end position="358"/>
    </location>
</feature>
<feature type="transmembrane region" description="Helical" evidence="6">
    <location>
        <begin position="280"/>
        <end position="299"/>
    </location>
</feature>
<keyword evidence="3 6" id="KW-0812">Transmembrane</keyword>
<keyword evidence="5 6" id="KW-0472">Membrane</keyword>
<gene>
    <name evidence="7" type="ORF">GO499_06730</name>
</gene>
<feature type="transmembrane region" description="Helical" evidence="6">
    <location>
        <begin position="311"/>
        <end position="333"/>
    </location>
</feature>
<proteinExistence type="predicted"/>
<keyword evidence="2" id="KW-1003">Cell membrane</keyword>
<dbReference type="KEGG" id="amaq:GO499_06730"/>
<dbReference type="AlphaFoldDB" id="A0A6P1SYV8"/>
<evidence type="ECO:0000313" key="8">
    <source>
        <dbReference type="Proteomes" id="UP000464495"/>
    </source>
</evidence>
<feature type="transmembrane region" description="Helical" evidence="6">
    <location>
        <begin position="99"/>
        <end position="122"/>
    </location>
</feature>
<evidence type="ECO:0000256" key="5">
    <source>
        <dbReference type="ARBA" id="ARBA00023136"/>
    </source>
</evidence>
<dbReference type="GO" id="GO:0015920">
    <property type="term" value="P:lipopolysaccharide transport"/>
    <property type="evidence" value="ECO:0007669"/>
    <property type="project" value="TreeGrafter"/>
</dbReference>
<evidence type="ECO:0000256" key="6">
    <source>
        <dbReference type="SAM" id="Phobius"/>
    </source>
</evidence>
<evidence type="ECO:0000313" key="7">
    <source>
        <dbReference type="EMBL" id="QHQ34917.1"/>
    </source>
</evidence>
<dbReference type="Proteomes" id="UP000464495">
    <property type="component" value="Chromosome"/>
</dbReference>
<dbReference type="Pfam" id="PF03739">
    <property type="entry name" value="LptF_LptG"/>
    <property type="match status" value="1"/>
</dbReference>
<dbReference type="PANTHER" id="PTHR33529">
    <property type="entry name" value="SLR0882 PROTEIN-RELATED"/>
    <property type="match status" value="1"/>
</dbReference>
<organism evidence="7 8">
    <name type="scientific">Algicella marina</name>
    <dbReference type="NCBI Taxonomy" id="2683284"/>
    <lineage>
        <taxon>Bacteria</taxon>
        <taxon>Pseudomonadati</taxon>
        <taxon>Pseudomonadota</taxon>
        <taxon>Alphaproteobacteria</taxon>
        <taxon>Rhodobacterales</taxon>
        <taxon>Paracoccaceae</taxon>
        <taxon>Algicella</taxon>
    </lineage>
</organism>
<dbReference type="InterPro" id="IPR005495">
    <property type="entry name" value="LptG/LptF_permease"/>
</dbReference>
<feature type="transmembrane region" description="Helical" evidence="6">
    <location>
        <begin position="12"/>
        <end position="32"/>
    </location>
</feature>
<feature type="transmembrane region" description="Helical" evidence="6">
    <location>
        <begin position="52"/>
        <end position="78"/>
    </location>
</feature>
<dbReference type="PANTHER" id="PTHR33529:SF6">
    <property type="entry name" value="YJGP_YJGQ FAMILY PERMEASE"/>
    <property type="match status" value="1"/>
</dbReference>
<name>A0A6P1SYV8_9RHOB</name>
<keyword evidence="4 6" id="KW-1133">Transmembrane helix</keyword>
<accession>A0A6P1SYV8</accession>